<dbReference type="PANTHER" id="PTHR48050">
    <property type="entry name" value="STEROL 3-BETA-GLUCOSYLTRANSFERASE"/>
    <property type="match status" value="1"/>
</dbReference>
<dbReference type="RefSeq" id="WP_129231726.1">
    <property type="nucleotide sequence ID" value="NZ_SDPO01000003.1"/>
</dbReference>
<dbReference type="Proteomes" id="UP000292935">
    <property type="component" value="Unassembled WGS sequence"/>
</dbReference>
<dbReference type="GO" id="GO:0008194">
    <property type="term" value="F:UDP-glycosyltransferase activity"/>
    <property type="evidence" value="ECO:0007669"/>
    <property type="project" value="InterPro"/>
</dbReference>
<dbReference type="PANTHER" id="PTHR48050:SF13">
    <property type="entry name" value="STEROL 3-BETA-GLUCOSYLTRANSFERASE UGT80A2"/>
    <property type="match status" value="1"/>
</dbReference>
<dbReference type="InterPro" id="IPR002213">
    <property type="entry name" value="UDP_glucos_trans"/>
</dbReference>
<keyword evidence="3" id="KW-1185">Reference proteome</keyword>
<evidence type="ECO:0000259" key="1">
    <source>
        <dbReference type="Pfam" id="PF06722"/>
    </source>
</evidence>
<evidence type="ECO:0000313" key="2">
    <source>
        <dbReference type="EMBL" id="RXZ47252.1"/>
    </source>
</evidence>
<dbReference type="InterPro" id="IPR010610">
    <property type="entry name" value="EryCIII-like_C"/>
</dbReference>
<dbReference type="CDD" id="cd03784">
    <property type="entry name" value="GT1_Gtf-like"/>
    <property type="match status" value="1"/>
</dbReference>
<dbReference type="EMBL" id="SDPO01000003">
    <property type="protein sequence ID" value="RXZ47252.1"/>
    <property type="molecule type" value="Genomic_DNA"/>
</dbReference>
<reference evidence="2 3" key="1">
    <citation type="submission" date="2019-01" db="EMBL/GenBank/DDBJ databases">
        <authorList>
            <person name="Li J."/>
        </authorList>
    </citation>
    <scope>NUCLEOTIDE SEQUENCE [LARGE SCALE GENOMIC DNA]</scope>
    <source>
        <strain evidence="2 3">CCUG 35506</strain>
    </source>
</reference>
<dbReference type="Gene3D" id="3.40.50.2000">
    <property type="entry name" value="Glycogen Phosphorylase B"/>
    <property type="match status" value="2"/>
</dbReference>
<gene>
    <name evidence="2" type="ORF">ESP57_11755</name>
</gene>
<evidence type="ECO:0000313" key="3">
    <source>
        <dbReference type="Proteomes" id="UP000292935"/>
    </source>
</evidence>
<dbReference type="AlphaFoldDB" id="A0A4Q2JHP9"/>
<dbReference type="GO" id="GO:0016758">
    <property type="term" value="F:hexosyltransferase activity"/>
    <property type="evidence" value="ECO:0007669"/>
    <property type="project" value="UniProtKB-ARBA"/>
</dbReference>
<accession>A0A4Q2JHP9</accession>
<dbReference type="FunFam" id="3.40.50.2000:FF:000072">
    <property type="entry name" value="Glycosyl transferase"/>
    <property type="match status" value="1"/>
</dbReference>
<protein>
    <submittedName>
        <fullName evidence="2">Glycosyltransferase</fullName>
    </submittedName>
</protein>
<dbReference type="SUPFAM" id="SSF53756">
    <property type="entry name" value="UDP-Glycosyltransferase/glycogen phosphorylase"/>
    <property type="match status" value="1"/>
</dbReference>
<dbReference type="Pfam" id="PF06722">
    <property type="entry name" value="EryCIII-like_C"/>
    <property type="match status" value="1"/>
</dbReference>
<dbReference type="InterPro" id="IPR050426">
    <property type="entry name" value="Glycosyltransferase_28"/>
</dbReference>
<dbReference type="OrthoDB" id="6620093at2"/>
<sequence length="488" mass="51117">MSSILIASTPVIGHVTPLLAVARHLVIGGHRVRFLTGARFRSSVRETGAEFLALPADADYDDRDLAAAFPGRVGRTGPDGIRYDMSTIFLAPAASQLRAVDDALIAASTDVVLFEGLFLGMLGLLSRPEYARPKTVNLGIFPLGLDSLDTAPFGLGVMPKPGVAGRIRNAALGFVAKRVIFGGVQRTAEHFVLESTGERLEEFFLNSAALADAVVQFTVPGFEYPRRELAASVHFVGPVSRTVASDHPLPGWWHELDGSRPVVHVTQGTIANTDFDELVGPTIAGLADSDALVVVSTGGRDVASLPHPLPANVRAAELLPYDRLLPLTDVLVTNGGYGGVHYALEHGVPLVIAGMTEDKIEVSARVQWSGAGVNLRTNRPTAAQVREAVARVLREPGYREASERLGAEIAASDGLAGLDRAIEEVLGMGVAVTEAAVAEAAVAEAAVAEAAVSEAQRPAAALPPPPRLLFSRSCGELPLGAACGGEVA</sequence>
<proteinExistence type="predicted"/>
<comment type="caution">
    <text evidence="2">The sequence shown here is derived from an EMBL/GenBank/DDBJ whole genome shotgun (WGS) entry which is preliminary data.</text>
</comment>
<keyword evidence="2" id="KW-0808">Transferase</keyword>
<dbReference type="GO" id="GO:0017000">
    <property type="term" value="P:antibiotic biosynthetic process"/>
    <property type="evidence" value="ECO:0007669"/>
    <property type="project" value="UniProtKB-ARBA"/>
</dbReference>
<feature type="domain" description="Erythromycin biosynthesis protein CIII-like C-terminal" evidence="1">
    <location>
        <begin position="283"/>
        <end position="412"/>
    </location>
</feature>
<organism evidence="2 3">
    <name type="scientific">Agromyces fucosus</name>
    <dbReference type="NCBI Taxonomy" id="41985"/>
    <lineage>
        <taxon>Bacteria</taxon>
        <taxon>Bacillati</taxon>
        <taxon>Actinomycetota</taxon>
        <taxon>Actinomycetes</taxon>
        <taxon>Micrococcales</taxon>
        <taxon>Microbacteriaceae</taxon>
        <taxon>Agromyces</taxon>
    </lineage>
</organism>
<name>A0A4Q2JHP9_9MICO</name>